<sequence>MAAQEQHAAKERRFAAAGFYFDPGPDHNDTVTCYLCQKSLDGWEAGDDPVAEHIKHSADCGWALTAATQAKKSQDHDSDPHSDQFRMARLMTFGVGRWPYEDSANLNIIQMVNAGFHYAPMKDNADHCLCPFCHVSVANFEPEDDPRDEHERRAPECYFFKTENATKPAKRAPRTSTVPKGRTRRASRANSVIDSPEAPAPPPMMETTEDEEPAPKPVRRKRASSVKPKEAPKRATRKKAVVPDYAESSRTMSDTEDSQRGQKRPSSAISQEPIVMYDGMVDTDDESSEIVVPPKKRVTRSSMARSNELPTQAASRRQRATRASIARNTIEPDMNLTDMEEAGDYKPKKRGMASQRSKAAQPRTPALHRTYAPADGDNSQLDADIPDDIRNEPVTEHQTPFVRPLTKPLTRSRASIMVEEQSRNAPSDVLIHTGRKPKATLGDFGTPRGKTPMKPFFRDTEMDYSIPINLPKHLAQDEDPSDAPSMTEDEPMPPPQALPKRRGRPRKNSVGPAKVEDPVPKRTKVTKTKKVTATSSRSRSETVDSERPQTMETPMDEPSRTHTPVPSQPILEPIVPPKSGRKMEPTPRKREQTPDQEIEMEQQQHSPDPSEQQLMMEMAVDAHDNNNDSDSGSVVRHAILDEEGISGRNSPIASTTDQELDHMEDEPSGPEGTEGTEASEGPRGTKGTRGFAGVERLEDIKVYEEPKAMEAQETEANHLDDTIPPSSPFPEANHLEDSMPPSSPFPEFPNPSALESAEQEQAQAQEPQEMEIEPEPLNLVVASAPSAPATPERPLILAPSPKKDLILAPALAPTPKRSSPKGLALRSLLTSRPFVHEDFDVAQVLSELEEEEQGLGLTEQERNMTVARWIKWNEKNAQQRLQMGAERMISMLEQKGREAREAIEGMEIA</sequence>
<dbReference type="SMART" id="SM00238">
    <property type="entry name" value="BIR"/>
    <property type="match status" value="2"/>
</dbReference>
<protein>
    <submittedName>
        <fullName evidence="4">Similar to Protein bir1 acc. no. O14064</fullName>
    </submittedName>
</protein>
<feature type="compositionally biased region" description="Polar residues" evidence="3">
    <location>
        <begin position="300"/>
        <end position="310"/>
    </location>
</feature>
<feature type="compositionally biased region" description="Polar residues" evidence="3">
    <location>
        <begin position="601"/>
        <end position="610"/>
    </location>
</feature>
<organism evidence="4 5">
    <name type="scientific">Pyronema omphalodes (strain CBS 100304)</name>
    <name type="common">Pyronema confluens</name>
    <dbReference type="NCBI Taxonomy" id="1076935"/>
    <lineage>
        <taxon>Eukaryota</taxon>
        <taxon>Fungi</taxon>
        <taxon>Dikarya</taxon>
        <taxon>Ascomycota</taxon>
        <taxon>Pezizomycotina</taxon>
        <taxon>Pezizomycetes</taxon>
        <taxon>Pezizales</taxon>
        <taxon>Pyronemataceae</taxon>
        <taxon>Pyronema</taxon>
    </lineage>
</organism>
<dbReference type="OMA" id="DEHYNRS"/>
<dbReference type="AlphaFoldDB" id="U4KVC6"/>
<dbReference type="Proteomes" id="UP000018144">
    <property type="component" value="Unassembled WGS sequence"/>
</dbReference>
<dbReference type="PANTHER" id="PTHR46771:SF5">
    <property type="entry name" value="DETERIN"/>
    <property type="match status" value="1"/>
</dbReference>
<feature type="compositionally biased region" description="Low complexity" evidence="3">
    <location>
        <begin position="311"/>
        <end position="327"/>
    </location>
</feature>
<feature type="region of interest" description="Disordered" evidence="3">
    <location>
        <begin position="623"/>
        <end position="772"/>
    </location>
</feature>
<feature type="compositionally biased region" description="Low complexity" evidence="3">
    <location>
        <begin position="750"/>
        <end position="767"/>
    </location>
</feature>
<feature type="compositionally biased region" description="Polar residues" evidence="3">
    <location>
        <begin position="647"/>
        <end position="657"/>
    </location>
</feature>
<dbReference type="Pfam" id="PF00653">
    <property type="entry name" value="BIR"/>
    <property type="match status" value="2"/>
</dbReference>
<dbReference type="SUPFAM" id="SSF57924">
    <property type="entry name" value="Inhibitor of apoptosis (IAP) repeat"/>
    <property type="match status" value="2"/>
</dbReference>
<evidence type="ECO:0000256" key="3">
    <source>
        <dbReference type="SAM" id="MobiDB-lite"/>
    </source>
</evidence>
<dbReference type="EMBL" id="HF935255">
    <property type="protein sequence ID" value="CCX05468.1"/>
    <property type="molecule type" value="Genomic_DNA"/>
</dbReference>
<evidence type="ECO:0000313" key="4">
    <source>
        <dbReference type="EMBL" id="CCX05468.1"/>
    </source>
</evidence>
<gene>
    <name evidence="4" type="ORF">PCON_05055</name>
</gene>
<evidence type="ECO:0000256" key="1">
    <source>
        <dbReference type="ARBA" id="ARBA00022723"/>
    </source>
</evidence>
<feature type="compositionally biased region" description="Acidic residues" evidence="3">
    <location>
        <begin position="477"/>
        <end position="491"/>
    </location>
</feature>
<dbReference type="eggNOG" id="KOG1101">
    <property type="taxonomic scope" value="Eukaryota"/>
</dbReference>
<keyword evidence="2" id="KW-0862">Zinc</keyword>
<dbReference type="CDD" id="cd00022">
    <property type="entry name" value="BIR"/>
    <property type="match status" value="1"/>
</dbReference>
<feature type="compositionally biased region" description="Basic and acidic residues" evidence="3">
    <location>
        <begin position="538"/>
        <end position="549"/>
    </location>
</feature>
<dbReference type="PANTHER" id="PTHR46771">
    <property type="entry name" value="DETERIN"/>
    <property type="match status" value="1"/>
</dbReference>
<evidence type="ECO:0000313" key="5">
    <source>
        <dbReference type="Proteomes" id="UP000018144"/>
    </source>
</evidence>
<keyword evidence="5" id="KW-1185">Reference proteome</keyword>
<dbReference type="InterPro" id="IPR051190">
    <property type="entry name" value="Baculoviral_IAP"/>
</dbReference>
<dbReference type="STRING" id="1076935.U4KVC6"/>
<accession>U4KVC6</accession>
<dbReference type="OrthoDB" id="2196114at2759"/>
<feature type="region of interest" description="Disordered" evidence="3">
    <location>
        <begin position="159"/>
        <end position="610"/>
    </location>
</feature>
<feature type="compositionally biased region" description="Low complexity" evidence="3">
    <location>
        <begin position="669"/>
        <end position="682"/>
    </location>
</feature>
<dbReference type="PROSITE" id="PS50143">
    <property type="entry name" value="BIR_REPEAT_2"/>
    <property type="match status" value="2"/>
</dbReference>
<keyword evidence="1" id="KW-0479">Metal-binding</keyword>
<evidence type="ECO:0000256" key="2">
    <source>
        <dbReference type="ARBA" id="ARBA00022833"/>
    </source>
</evidence>
<feature type="compositionally biased region" description="Basic and acidic residues" evidence="3">
    <location>
        <begin position="695"/>
        <end position="721"/>
    </location>
</feature>
<dbReference type="InterPro" id="IPR001370">
    <property type="entry name" value="BIR_rpt"/>
</dbReference>
<feature type="compositionally biased region" description="Basic and acidic residues" evidence="3">
    <location>
        <begin position="581"/>
        <end position="593"/>
    </location>
</feature>
<proteinExistence type="predicted"/>
<name>U4KVC6_PYROM</name>
<dbReference type="GO" id="GO:0046872">
    <property type="term" value="F:metal ion binding"/>
    <property type="evidence" value="ECO:0007669"/>
    <property type="project" value="UniProtKB-KW"/>
</dbReference>
<feature type="compositionally biased region" description="Basic residues" evidence="3">
    <location>
        <begin position="521"/>
        <end position="530"/>
    </location>
</feature>
<dbReference type="Gene3D" id="1.10.1170.10">
    <property type="entry name" value="Inhibitor Of Apoptosis Protein (2mihbC-IAP-1), Chain A"/>
    <property type="match status" value="2"/>
</dbReference>
<reference evidence="4 5" key="1">
    <citation type="journal article" date="2013" name="PLoS Genet.">
        <title>The genome and development-dependent transcriptomes of Pyronema confluens: a window into fungal evolution.</title>
        <authorList>
            <person name="Traeger S."/>
            <person name="Altegoer F."/>
            <person name="Freitag M."/>
            <person name="Gabaldon T."/>
            <person name="Kempken F."/>
            <person name="Kumar A."/>
            <person name="Marcet-Houben M."/>
            <person name="Poggeler S."/>
            <person name="Stajich J.E."/>
            <person name="Nowrousian M."/>
        </authorList>
    </citation>
    <scope>NUCLEOTIDE SEQUENCE [LARGE SCALE GENOMIC DNA]</scope>
    <source>
        <strain evidence="5">CBS 100304</strain>
        <tissue evidence="4">Vegetative mycelium</tissue>
    </source>
</reference>